<dbReference type="EMBL" id="JBCGBO010000003">
    <property type="protein sequence ID" value="KAK9214514.1"/>
    <property type="molecule type" value="Genomic_DNA"/>
</dbReference>
<gene>
    <name evidence="8" type="ORF">WN944_006507</name>
</gene>
<dbReference type="InterPro" id="IPR044810">
    <property type="entry name" value="WRKY_plant"/>
</dbReference>
<dbReference type="InterPro" id="IPR003657">
    <property type="entry name" value="WRKY_dom"/>
</dbReference>
<evidence type="ECO:0000259" key="7">
    <source>
        <dbReference type="PROSITE" id="PS50811"/>
    </source>
</evidence>
<proteinExistence type="predicted"/>
<dbReference type="FunFam" id="2.20.25.80:FF:000002">
    <property type="entry name" value="probable WRKY transcription factor 31"/>
    <property type="match status" value="1"/>
</dbReference>
<dbReference type="Pfam" id="PF03106">
    <property type="entry name" value="WRKY"/>
    <property type="match status" value="1"/>
</dbReference>
<feature type="compositionally biased region" description="Acidic residues" evidence="6">
    <location>
        <begin position="1"/>
        <end position="12"/>
    </location>
</feature>
<dbReference type="SUPFAM" id="SSF118290">
    <property type="entry name" value="WRKY DNA-binding domain"/>
    <property type="match status" value="1"/>
</dbReference>
<dbReference type="PANTHER" id="PTHR31429">
    <property type="entry name" value="WRKY TRANSCRIPTION FACTOR 36-RELATED"/>
    <property type="match status" value="1"/>
</dbReference>
<evidence type="ECO:0000256" key="1">
    <source>
        <dbReference type="ARBA" id="ARBA00004123"/>
    </source>
</evidence>
<reference evidence="8 9" key="1">
    <citation type="submission" date="2024-05" db="EMBL/GenBank/DDBJ databases">
        <title>Haplotype-resolved chromosome-level genome assembly of Huyou (Citrus changshanensis).</title>
        <authorList>
            <person name="Miao C."/>
            <person name="Chen W."/>
            <person name="Wu Y."/>
            <person name="Wang L."/>
            <person name="Zhao S."/>
            <person name="Grierson D."/>
            <person name="Xu C."/>
            <person name="Chen K."/>
        </authorList>
    </citation>
    <scope>NUCLEOTIDE SEQUENCE [LARGE SCALE GENOMIC DNA]</scope>
    <source>
        <strain evidence="8">01-14</strain>
        <tissue evidence="8">Leaf</tissue>
    </source>
</reference>
<evidence type="ECO:0000313" key="8">
    <source>
        <dbReference type="EMBL" id="KAK9214514.1"/>
    </source>
</evidence>
<comment type="subcellular location">
    <subcellularLocation>
        <location evidence="1">Nucleus</location>
    </subcellularLocation>
</comment>
<feature type="domain" description="WRKY" evidence="7">
    <location>
        <begin position="223"/>
        <end position="289"/>
    </location>
</feature>
<dbReference type="InterPro" id="IPR036576">
    <property type="entry name" value="WRKY_dom_sf"/>
</dbReference>
<keyword evidence="2" id="KW-0805">Transcription regulation</keyword>
<protein>
    <recommendedName>
        <fullName evidence="7">WRKY domain-containing protein</fullName>
    </recommendedName>
</protein>
<sequence>MDQTDQESEMEIDLSLKIDAQEDEKPENGDQNQKVHEDRLDEKYSQDKEREAEELSLQDENKNTGELSVLQKEMNRMKKENTLLRKVVEQTMKDYYELQVKLAAIQQSSQQMDISHAFFSLKGNEKAFQEPKGAAQILETKNESPRSASSRDDFSKRISTELGLSLRLQIEREEDKKDNKEVIAASFPLLQKKVEQSDQFSGHPSHVALPPNRKARVSVRTRCQAATINDGCQWRKYGQKIAKGNPCPRAYYRCTVAPGCPVRKQVQRCLEDMSILITTYEGTHNHPLPVGATAMASTASSAASFMLLDSSYNPLSNAGNNPGFFKASDLHYENAQMNSFAYPPSSRHVNPNDPSKGIVLDLAASSYDLHHQQQLLFPVAASSSSHSSSQPGFS</sequence>
<evidence type="ECO:0000256" key="2">
    <source>
        <dbReference type="ARBA" id="ARBA00023015"/>
    </source>
</evidence>
<keyword evidence="3" id="KW-0238">DNA-binding</keyword>
<feature type="compositionally biased region" description="Basic and acidic residues" evidence="6">
    <location>
        <begin position="33"/>
        <end position="63"/>
    </location>
</feature>
<dbReference type="SMART" id="SM00774">
    <property type="entry name" value="WRKY"/>
    <property type="match status" value="1"/>
</dbReference>
<keyword evidence="9" id="KW-1185">Reference proteome</keyword>
<evidence type="ECO:0000313" key="9">
    <source>
        <dbReference type="Proteomes" id="UP001428341"/>
    </source>
</evidence>
<dbReference type="GO" id="GO:0043565">
    <property type="term" value="F:sequence-specific DNA binding"/>
    <property type="evidence" value="ECO:0007669"/>
    <property type="project" value="InterPro"/>
</dbReference>
<organism evidence="8 9">
    <name type="scientific">Citrus x changshan-huyou</name>
    <dbReference type="NCBI Taxonomy" id="2935761"/>
    <lineage>
        <taxon>Eukaryota</taxon>
        <taxon>Viridiplantae</taxon>
        <taxon>Streptophyta</taxon>
        <taxon>Embryophyta</taxon>
        <taxon>Tracheophyta</taxon>
        <taxon>Spermatophyta</taxon>
        <taxon>Magnoliopsida</taxon>
        <taxon>eudicotyledons</taxon>
        <taxon>Gunneridae</taxon>
        <taxon>Pentapetalae</taxon>
        <taxon>rosids</taxon>
        <taxon>malvids</taxon>
        <taxon>Sapindales</taxon>
        <taxon>Rutaceae</taxon>
        <taxon>Aurantioideae</taxon>
        <taxon>Citrus</taxon>
    </lineage>
</organism>
<dbReference type="Proteomes" id="UP001428341">
    <property type="component" value="Unassembled WGS sequence"/>
</dbReference>
<evidence type="ECO:0000256" key="4">
    <source>
        <dbReference type="ARBA" id="ARBA00023163"/>
    </source>
</evidence>
<dbReference type="Gene3D" id="2.20.25.80">
    <property type="entry name" value="WRKY domain"/>
    <property type="match status" value="1"/>
</dbReference>
<name>A0AAP0QTW9_9ROSI</name>
<dbReference type="AlphaFoldDB" id="A0AAP0QTW9"/>
<dbReference type="PROSITE" id="PS50811">
    <property type="entry name" value="WRKY"/>
    <property type="match status" value="1"/>
</dbReference>
<evidence type="ECO:0000256" key="3">
    <source>
        <dbReference type="ARBA" id="ARBA00023125"/>
    </source>
</evidence>
<comment type="caution">
    <text evidence="8">The sequence shown here is derived from an EMBL/GenBank/DDBJ whole genome shotgun (WGS) entry which is preliminary data.</text>
</comment>
<evidence type="ECO:0000256" key="6">
    <source>
        <dbReference type="SAM" id="MobiDB-lite"/>
    </source>
</evidence>
<dbReference type="GO" id="GO:0003700">
    <property type="term" value="F:DNA-binding transcription factor activity"/>
    <property type="evidence" value="ECO:0007669"/>
    <property type="project" value="InterPro"/>
</dbReference>
<keyword evidence="4" id="KW-0804">Transcription</keyword>
<feature type="region of interest" description="Disordered" evidence="6">
    <location>
        <begin position="1"/>
        <end position="66"/>
    </location>
</feature>
<dbReference type="PANTHER" id="PTHR31429:SF54">
    <property type="entry name" value="WRKY TRANSCRIPTION FACTOR 9-RELATED"/>
    <property type="match status" value="1"/>
</dbReference>
<dbReference type="GO" id="GO:0005634">
    <property type="term" value="C:nucleus"/>
    <property type="evidence" value="ECO:0007669"/>
    <property type="project" value="UniProtKB-SubCell"/>
</dbReference>
<accession>A0AAP0QTW9</accession>
<evidence type="ECO:0000256" key="5">
    <source>
        <dbReference type="ARBA" id="ARBA00023242"/>
    </source>
</evidence>
<keyword evidence="5" id="KW-0539">Nucleus</keyword>